<dbReference type="Gene3D" id="1.10.10.60">
    <property type="entry name" value="Homeodomain-like"/>
    <property type="match status" value="2"/>
</dbReference>
<dbReference type="SMART" id="SM00342">
    <property type="entry name" value="HTH_ARAC"/>
    <property type="match status" value="1"/>
</dbReference>
<evidence type="ECO:0000256" key="2">
    <source>
        <dbReference type="ARBA" id="ARBA00023163"/>
    </source>
</evidence>
<dbReference type="STRING" id="474950.SAMN05421771_0814"/>
<name>A0A1I6LK96_9BACT</name>
<evidence type="ECO:0000313" key="5">
    <source>
        <dbReference type="Proteomes" id="UP000199024"/>
    </source>
</evidence>
<protein>
    <submittedName>
        <fullName evidence="4">Transcriptional regulator, AraC family</fullName>
    </submittedName>
</protein>
<dbReference type="Pfam" id="PF06719">
    <property type="entry name" value="AraC_N"/>
    <property type="match status" value="1"/>
</dbReference>
<evidence type="ECO:0000259" key="3">
    <source>
        <dbReference type="PROSITE" id="PS01124"/>
    </source>
</evidence>
<proteinExistence type="predicted"/>
<dbReference type="InterPro" id="IPR009594">
    <property type="entry name" value="Tscrpt_reg_HTH_AraC_N"/>
</dbReference>
<dbReference type="RefSeq" id="WP_217644075.1">
    <property type="nucleotide sequence ID" value="NZ_FOZL01000001.1"/>
</dbReference>
<reference evidence="4 5" key="1">
    <citation type="submission" date="2016-10" db="EMBL/GenBank/DDBJ databases">
        <authorList>
            <person name="de Groot N.N."/>
        </authorList>
    </citation>
    <scope>NUCLEOTIDE SEQUENCE [LARGE SCALE GENOMIC DNA]</scope>
    <source>
        <strain evidence="4 5">DSM 21001</strain>
    </source>
</reference>
<dbReference type="EMBL" id="FOZL01000001">
    <property type="protein sequence ID" value="SFS03798.1"/>
    <property type="molecule type" value="Genomic_DNA"/>
</dbReference>
<keyword evidence="5" id="KW-1185">Reference proteome</keyword>
<dbReference type="PANTHER" id="PTHR43436:SF2">
    <property type="entry name" value="ARAC_XYLS FAMILY TRANSCRIPTIONAL REGULATOR"/>
    <property type="match status" value="1"/>
</dbReference>
<dbReference type="SUPFAM" id="SSF46689">
    <property type="entry name" value="Homeodomain-like"/>
    <property type="match status" value="2"/>
</dbReference>
<dbReference type="AlphaFoldDB" id="A0A1I6LK96"/>
<dbReference type="PANTHER" id="PTHR43436">
    <property type="entry name" value="ARAC-FAMILY TRANSCRIPTIONAL REGULATOR"/>
    <property type="match status" value="1"/>
</dbReference>
<dbReference type="InterPro" id="IPR018060">
    <property type="entry name" value="HTH_AraC"/>
</dbReference>
<organism evidence="4 5">
    <name type="scientific">Granulicella pectinivorans</name>
    <dbReference type="NCBI Taxonomy" id="474950"/>
    <lineage>
        <taxon>Bacteria</taxon>
        <taxon>Pseudomonadati</taxon>
        <taxon>Acidobacteriota</taxon>
        <taxon>Terriglobia</taxon>
        <taxon>Terriglobales</taxon>
        <taxon>Acidobacteriaceae</taxon>
        <taxon>Granulicella</taxon>
    </lineage>
</organism>
<dbReference type="GO" id="GO:0003700">
    <property type="term" value="F:DNA-binding transcription factor activity"/>
    <property type="evidence" value="ECO:0007669"/>
    <property type="project" value="InterPro"/>
</dbReference>
<evidence type="ECO:0000256" key="1">
    <source>
        <dbReference type="ARBA" id="ARBA00023015"/>
    </source>
</evidence>
<gene>
    <name evidence="4" type="ORF">SAMN05421771_0814</name>
</gene>
<evidence type="ECO:0000313" key="4">
    <source>
        <dbReference type="EMBL" id="SFS03798.1"/>
    </source>
</evidence>
<dbReference type="Proteomes" id="UP000199024">
    <property type="component" value="Unassembled WGS sequence"/>
</dbReference>
<dbReference type="PROSITE" id="PS01124">
    <property type="entry name" value="HTH_ARAC_FAMILY_2"/>
    <property type="match status" value="1"/>
</dbReference>
<sequence length="307" mass="34135">MDIVEQNRKKMVTLLERMAKPEGMRETSLPGVRTMRASKPSRRIPILYEPSMIFVLQGSKKGYLDQETFTYDALNYLVLTVPLPFECETTIGEDGPFLGLSVQVDLALVGELLMTMGIRAVPPAGGCLGGVQSTPLELDLSGALLRLLECLQSPVEARVLGPAIVREITYRVLRGQRGGALEQLLPMDETRMQMHRVLHRMHADYARPLHIASLASELGMSVSALHHNFKAVTATSPLQYLKTIRLHKARMLMVQDSLGASVAAERVGYESPSQFSREFRRMFQATPMEETERVRAAIGLMRETAVA</sequence>
<keyword evidence="1" id="KW-0805">Transcription regulation</keyword>
<keyword evidence="2" id="KW-0804">Transcription</keyword>
<dbReference type="Pfam" id="PF12833">
    <property type="entry name" value="HTH_18"/>
    <property type="match status" value="1"/>
</dbReference>
<dbReference type="GO" id="GO:0043565">
    <property type="term" value="F:sequence-specific DNA binding"/>
    <property type="evidence" value="ECO:0007669"/>
    <property type="project" value="InterPro"/>
</dbReference>
<feature type="domain" description="HTH araC/xylS-type" evidence="3">
    <location>
        <begin position="195"/>
        <end position="293"/>
    </location>
</feature>
<dbReference type="InterPro" id="IPR009057">
    <property type="entry name" value="Homeodomain-like_sf"/>
</dbReference>
<accession>A0A1I6LK96</accession>